<dbReference type="KEGG" id="rht:NT26_0964"/>
<name>L0NC78_9HYPH</name>
<protein>
    <recommendedName>
        <fullName evidence="1">DUF2147 domain-containing protein</fullName>
    </recommendedName>
</protein>
<organism evidence="2 3">
    <name type="scientific">Pseudorhizobium banfieldiae</name>
    <dbReference type="NCBI Taxonomy" id="1125847"/>
    <lineage>
        <taxon>Bacteria</taxon>
        <taxon>Pseudomonadati</taxon>
        <taxon>Pseudomonadota</taxon>
        <taxon>Alphaproteobacteria</taxon>
        <taxon>Hyphomicrobiales</taxon>
        <taxon>Rhizobiaceae</taxon>
        <taxon>Rhizobium/Agrobacterium group</taxon>
        <taxon>Pseudorhizobium</taxon>
    </lineage>
</organism>
<feature type="domain" description="DUF2147" evidence="1">
    <location>
        <begin position="86"/>
        <end position="135"/>
    </location>
</feature>
<gene>
    <name evidence="2" type="ORF">NT26_0964</name>
</gene>
<evidence type="ECO:0000313" key="2">
    <source>
        <dbReference type="EMBL" id="CCF18688.1"/>
    </source>
</evidence>
<sequence length="136" mass="13986">MPARLPGGLEDVTVGPADTGMEKLIMRHVLLAAAFLLSAGFAHAAEPLEGNWKTASGETATIGKCGNAFCVTLKTGKHAGKQIGKLSGTGGTYKGEITDPAADKTYSGSGTVSGNSLKMKGCVMAVLCKTQTWTRL</sequence>
<dbReference type="AlphaFoldDB" id="L0NC78"/>
<accession>L0NC78</accession>
<dbReference type="InterPro" id="IPR019223">
    <property type="entry name" value="DUF2147"/>
</dbReference>
<dbReference type="Gene3D" id="2.40.128.520">
    <property type="match status" value="1"/>
</dbReference>
<evidence type="ECO:0000313" key="3">
    <source>
        <dbReference type="Proteomes" id="UP000010792"/>
    </source>
</evidence>
<reference evidence="2 3" key="1">
    <citation type="journal article" date="2013" name="Genome Biol. Evol.">
        <title>Life in an arsenic-containing gold mine: genome and physiology of the autotrophic arsenite-oxidizing bacterium rhizobium sp. NT-26.</title>
        <authorList>
            <person name="Andres J."/>
            <person name="Arsene-Ploetze F."/>
            <person name="Barbe V."/>
            <person name="Brochier-Armanet C."/>
            <person name="Cleiss-Arnold J."/>
            <person name="Coppee J.Y."/>
            <person name="Dillies M.A."/>
            <person name="Geist"/>
            <person name="L"/>
            <person name="Joublin A."/>
            <person name="Koechler S."/>
            <person name="Lassalle F."/>
            <person name="Marchal M."/>
            <person name="Medigue C."/>
            <person name="Muller D."/>
            <person name="Nesme X."/>
            <person name="Plewniak F."/>
            <person name="Proux C."/>
            <person name="Ramirez-Bahena M.H."/>
            <person name="Schenowitz C."/>
            <person name="Sismeiro O."/>
            <person name="Vallenet D."/>
            <person name="Santini J.M."/>
            <person name="Bertin P.N."/>
        </authorList>
    </citation>
    <scope>NUCLEOTIDE SEQUENCE [LARGE SCALE GENOMIC DNA]</scope>
    <source>
        <strain evidence="2 3">NT-26</strain>
    </source>
</reference>
<dbReference type="Pfam" id="PF09917">
    <property type="entry name" value="DUF2147"/>
    <property type="match status" value="1"/>
</dbReference>
<dbReference type="EMBL" id="FO082820">
    <property type="protein sequence ID" value="CCF18688.1"/>
    <property type="molecule type" value="Genomic_DNA"/>
</dbReference>
<proteinExistence type="predicted"/>
<dbReference type="STRING" id="1125847.NT26_0964"/>
<keyword evidence="3" id="KW-1185">Reference proteome</keyword>
<evidence type="ECO:0000259" key="1">
    <source>
        <dbReference type="Pfam" id="PF09917"/>
    </source>
</evidence>
<dbReference type="Proteomes" id="UP000010792">
    <property type="component" value="Chromosome"/>
</dbReference>